<gene>
    <name evidence="1" type="ORF">HHL17_30540</name>
</gene>
<proteinExistence type="predicted"/>
<organism evidence="1 2">
    <name type="scientific">Chitinophaga fulva</name>
    <dbReference type="NCBI Taxonomy" id="2728842"/>
    <lineage>
        <taxon>Bacteria</taxon>
        <taxon>Pseudomonadati</taxon>
        <taxon>Bacteroidota</taxon>
        <taxon>Chitinophagia</taxon>
        <taxon>Chitinophagales</taxon>
        <taxon>Chitinophagaceae</taxon>
        <taxon>Chitinophaga</taxon>
    </lineage>
</organism>
<name>A0A848GWH6_9BACT</name>
<evidence type="ECO:0000313" key="2">
    <source>
        <dbReference type="Proteomes" id="UP000583266"/>
    </source>
</evidence>
<keyword evidence="2" id="KW-1185">Reference proteome</keyword>
<dbReference type="PROSITE" id="PS51257">
    <property type="entry name" value="PROKAR_LIPOPROTEIN"/>
    <property type="match status" value="1"/>
</dbReference>
<evidence type="ECO:0000313" key="1">
    <source>
        <dbReference type="EMBL" id="NML41562.1"/>
    </source>
</evidence>
<dbReference type="AlphaFoldDB" id="A0A848GWH6"/>
<protein>
    <submittedName>
        <fullName evidence="1">DUF4302 domain-containing protein</fullName>
    </submittedName>
</protein>
<accession>A0A848GWH6</accession>
<reference evidence="1 2" key="1">
    <citation type="submission" date="2020-04" db="EMBL/GenBank/DDBJ databases">
        <title>Chitinophaga sp. G-6-1-13 sp. nov., isolated from soil.</title>
        <authorList>
            <person name="Dahal R.H."/>
            <person name="Chaudhary D.K."/>
        </authorList>
    </citation>
    <scope>NUCLEOTIDE SEQUENCE [LARGE SCALE GENOMIC DNA]</scope>
    <source>
        <strain evidence="1 2">G-6-1-13</strain>
    </source>
</reference>
<dbReference type="RefSeq" id="WP_169228606.1">
    <property type="nucleotide sequence ID" value="NZ_JABBGC010000004.1"/>
</dbReference>
<dbReference type="Proteomes" id="UP000583266">
    <property type="component" value="Unassembled WGS sequence"/>
</dbReference>
<comment type="caution">
    <text evidence="1">The sequence shown here is derived from an EMBL/GenBank/DDBJ whole genome shotgun (WGS) entry which is preliminary data.</text>
</comment>
<sequence>MRKKLLYLLLVLAGIYSCKKESDPVFDKSPDERLNDTLQQYQQILTHAPYGWKAMVYPGGSPKSVYSFYFRFNDSNRVRMYSDFEQSSTVTAKESSWRLKALQQPSLLFDTYSYLHVLCDPDAGQNGGGFGKGLGSDFEFSINGMTGDTMVLTGRFNRSRAILVKATQQEQADYYQQHINRNIDSVRKILTYFHRLTVGNTRYDVEVNTLTHRITFTWVVGGQVKTATTGYYYTSKGIALSPAFTDGTNTISSFDDVKFEDGAVKGTINGQPASISETVKPLAMDIAAPKRWYQAALSLRRYWVAAEGFHVNGVDDAYGLKTLPDFLEATFWPEAGGPGSGIDAFGIIVPEEGQPTLMYGVIHTAPTFTSDGRAIFHDTRLFGDLPPDVTPLLRTRALMADQTGFFLVQTSAYTYDMVSAKDGKSWITWILPR</sequence>
<dbReference type="EMBL" id="JABBGC010000004">
    <property type="protein sequence ID" value="NML41562.1"/>
    <property type="molecule type" value="Genomic_DNA"/>
</dbReference>
<dbReference type="InterPro" id="IPR025396">
    <property type="entry name" value="DUF4302"/>
</dbReference>
<dbReference type="Pfam" id="PF14135">
    <property type="entry name" value="DUF4302"/>
    <property type="match status" value="1"/>
</dbReference>